<dbReference type="WBParaSite" id="SMUV_0000992301-mRNA-1">
    <property type="protein sequence ID" value="SMUV_0000992301-mRNA-1"/>
    <property type="gene ID" value="SMUV_0000992301"/>
</dbReference>
<dbReference type="Proteomes" id="UP000046393">
    <property type="component" value="Unplaced"/>
</dbReference>
<evidence type="ECO:0000313" key="2">
    <source>
        <dbReference type="WBParaSite" id="SMUV_0000992301-mRNA-1"/>
    </source>
</evidence>
<keyword evidence="1" id="KW-1185">Reference proteome</keyword>
<accession>A0A0N5AY86</accession>
<reference evidence="2" key="1">
    <citation type="submission" date="2017-02" db="UniProtKB">
        <authorList>
            <consortium name="WormBaseParasite"/>
        </authorList>
    </citation>
    <scope>IDENTIFICATION</scope>
</reference>
<evidence type="ECO:0000313" key="1">
    <source>
        <dbReference type="Proteomes" id="UP000046393"/>
    </source>
</evidence>
<proteinExistence type="predicted"/>
<sequence length="89" mass="9525">MAQINDNRQLMQPEGKLFGEMNTAAAAATAKQSSNGGGDGDIGKAPCKLIYLRESGYPLTAYQTVTAYLQATDREAYFIMPESNGTSNV</sequence>
<dbReference type="AlphaFoldDB" id="A0A0N5AY86"/>
<organism evidence="1 2">
    <name type="scientific">Syphacia muris</name>
    <dbReference type="NCBI Taxonomy" id="451379"/>
    <lineage>
        <taxon>Eukaryota</taxon>
        <taxon>Metazoa</taxon>
        <taxon>Ecdysozoa</taxon>
        <taxon>Nematoda</taxon>
        <taxon>Chromadorea</taxon>
        <taxon>Rhabditida</taxon>
        <taxon>Spirurina</taxon>
        <taxon>Oxyuridomorpha</taxon>
        <taxon>Oxyuroidea</taxon>
        <taxon>Oxyuridae</taxon>
        <taxon>Syphacia</taxon>
    </lineage>
</organism>
<protein>
    <submittedName>
        <fullName evidence="2">Helitron helicase</fullName>
    </submittedName>
</protein>
<name>A0A0N5AY86_9BILA</name>